<dbReference type="PANTHER" id="PTHR31635:SF196">
    <property type="entry name" value="REVERSE TRANSCRIPTASE DOMAIN-CONTAINING PROTEIN-RELATED"/>
    <property type="match status" value="1"/>
</dbReference>
<evidence type="ECO:0000313" key="1">
    <source>
        <dbReference type="EMBL" id="KPP62758.1"/>
    </source>
</evidence>
<dbReference type="AlphaFoldDB" id="A0A0P7UTH5"/>
<comment type="caution">
    <text evidence="1">The sequence shown here is derived from an EMBL/GenBank/DDBJ whole genome shotgun (WGS) entry which is preliminary data.</text>
</comment>
<dbReference type="Proteomes" id="UP000034805">
    <property type="component" value="Unassembled WGS sequence"/>
</dbReference>
<evidence type="ECO:0000313" key="2">
    <source>
        <dbReference type="Proteomes" id="UP000034805"/>
    </source>
</evidence>
<dbReference type="PANTHER" id="PTHR31635">
    <property type="entry name" value="REVERSE TRANSCRIPTASE DOMAIN-CONTAINING PROTEIN-RELATED"/>
    <property type="match status" value="1"/>
</dbReference>
<organism evidence="1 2">
    <name type="scientific">Scleropages formosus</name>
    <name type="common">Asian bonytongue</name>
    <name type="synonym">Osteoglossum formosum</name>
    <dbReference type="NCBI Taxonomy" id="113540"/>
    <lineage>
        <taxon>Eukaryota</taxon>
        <taxon>Metazoa</taxon>
        <taxon>Chordata</taxon>
        <taxon>Craniata</taxon>
        <taxon>Vertebrata</taxon>
        <taxon>Euteleostomi</taxon>
        <taxon>Actinopterygii</taxon>
        <taxon>Neopterygii</taxon>
        <taxon>Teleostei</taxon>
        <taxon>Osteoglossocephala</taxon>
        <taxon>Osteoglossomorpha</taxon>
        <taxon>Osteoglossiformes</taxon>
        <taxon>Osteoglossidae</taxon>
        <taxon>Scleropages</taxon>
    </lineage>
</organism>
<feature type="non-terminal residue" evidence="1">
    <location>
        <position position="1"/>
    </location>
</feature>
<sequence length="438" mass="50361">TAKLKATDQVFFNFLSKNRVHHIKSVVVNSYKNSGLYFLDFTTLNMTLKINWMKQLLRNDKLADAVDTAYCLGKSRQTDVGGRPRAIILQFMSRVCRDAVWRTAKTSSYLKSHGLQFMEDFSKEDRKRRQLWPEVQKARAAGKTAYFVGAKAYIQGEVITCYSTTLIVVNIYGFNSQSKNDQLLNLLEERLVYWRSKYPEAYLLIGRDFIVVLDEAKDRWPPGQPSLPPGSLSEEERLRLTELQSKLDDVYRVRAEGAFIRSRQKWLEHGEQMSTYFFKLEKSQAKLNFVFQLNVEGSVTNSPEEISNFCYNYYSTLYKSKFSDDDMAAFSKYLSTLNCLSEDEALMCDSPITVEEIMDAIKCLKNKSPGNDEIIAEFYKLFPELIVSFLFEVYSESIARTALPAISGIPVKEKVNYLGIQTSKDPLDRIALNFNPMI</sequence>
<reference evidence="1 2" key="1">
    <citation type="submission" date="2015-08" db="EMBL/GenBank/DDBJ databases">
        <title>The genome of the Asian arowana (Scleropages formosus).</title>
        <authorList>
            <person name="Tan M.H."/>
            <person name="Gan H.M."/>
            <person name="Croft L.J."/>
            <person name="Austin C.M."/>
        </authorList>
    </citation>
    <scope>NUCLEOTIDE SEQUENCE [LARGE SCALE GENOMIC DNA]</scope>
    <source>
        <strain evidence="1">Aro1</strain>
    </source>
</reference>
<accession>A0A0P7UTH5</accession>
<gene>
    <name evidence="1" type="ORF">Z043_119039</name>
</gene>
<proteinExistence type="predicted"/>
<name>A0A0P7UTH5_SCLFO</name>
<protein>
    <submittedName>
        <fullName evidence="1">Uncharacterized protein</fullName>
    </submittedName>
</protein>
<dbReference type="EMBL" id="JARO02008417">
    <property type="protein sequence ID" value="KPP62758.1"/>
    <property type="molecule type" value="Genomic_DNA"/>
</dbReference>